<dbReference type="Pfam" id="PF01248">
    <property type="entry name" value="Ribosomal_L7Ae"/>
    <property type="match status" value="1"/>
</dbReference>
<protein>
    <submittedName>
        <fullName evidence="3">Growth arrest and DNA damage-inducible protein GADD45 gamma</fullName>
    </submittedName>
</protein>
<dbReference type="GO" id="GO:0005634">
    <property type="term" value="C:nucleus"/>
    <property type="evidence" value="ECO:0007669"/>
    <property type="project" value="InterPro"/>
</dbReference>
<dbReference type="Gene3D" id="3.30.1330.30">
    <property type="match status" value="1"/>
</dbReference>
<proteinExistence type="inferred from homology"/>
<accession>A0A8D8HAH7</accession>
<dbReference type="FunFam" id="3.30.1330.30:FF:000045">
    <property type="entry name" value="Predicted protein"/>
    <property type="match status" value="1"/>
</dbReference>
<dbReference type="InterPro" id="IPR024824">
    <property type="entry name" value="GADD45"/>
</dbReference>
<dbReference type="PANTHER" id="PTHR10411:SF8">
    <property type="entry name" value="FI09246P"/>
    <property type="match status" value="1"/>
</dbReference>
<dbReference type="EMBL" id="HBUE01310874">
    <property type="protein sequence ID" value="CAG6583217.1"/>
    <property type="molecule type" value="Transcribed_RNA"/>
</dbReference>
<dbReference type="PANTHER" id="PTHR10411">
    <property type="entry name" value="GROWTH ARREST AND DNA DAMAGE-INDUCIBLE PROTEIN GADD45"/>
    <property type="match status" value="1"/>
</dbReference>
<organism evidence="3">
    <name type="scientific">Culex pipiens</name>
    <name type="common">House mosquito</name>
    <dbReference type="NCBI Taxonomy" id="7175"/>
    <lineage>
        <taxon>Eukaryota</taxon>
        <taxon>Metazoa</taxon>
        <taxon>Ecdysozoa</taxon>
        <taxon>Arthropoda</taxon>
        <taxon>Hexapoda</taxon>
        <taxon>Insecta</taxon>
        <taxon>Pterygota</taxon>
        <taxon>Neoptera</taxon>
        <taxon>Endopterygota</taxon>
        <taxon>Diptera</taxon>
        <taxon>Nematocera</taxon>
        <taxon>Culicoidea</taxon>
        <taxon>Culicidae</taxon>
        <taxon>Culicinae</taxon>
        <taxon>Culicini</taxon>
        <taxon>Culex</taxon>
        <taxon>Culex</taxon>
    </lineage>
</organism>
<dbReference type="InterPro" id="IPR029064">
    <property type="entry name" value="Ribosomal_eL30-like_sf"/>
</dbReference>
<dbReference type="InterPro" id="IPR004038">
    <property type="entry name" value="Ribosomal_eL8/eL30/eS12/Gad45"/>
</dbReference>
<comment type="similarity">
    <text evidence="1">Belongs to the GADD45 family.</text>
</comment>
<dbReference type="GO" id="GO:0051726">
    <property type="term" value="P:regulation of cell cycle"/>
    <property type="evidence" value="ECO:0007669"/>
    <property type="project" value="InterPro"/>
</dbReference>
<evidence type="ECO:0000259" key="2">
    <source>
        <dbReference type="Pfam" id="PF01248"/>
    </source>
</evidence>
<dbReference type="EMBL" id="HBUE01204622">
    <property type="protein sequence ID" value="CAG6531365.1"/>
    <property type="molecule type" value="Transcribed_RNA"/>
</dbReference>
<evidence type="ECO:0000313" key="3">
    <source>
        <dbReference type="EMBL" id="CAG6531365.1"/>
    </source>
</evidence>
<dbReference type="EMBL" id="HBUE01204619">
    <property type="protein sequence ID" value="CAG6531362.1"/>
    <property type="molecule type" value="Transcribed_RNA"/>
</dbReference>
<dbReference type="AlphaFoldDB" id="A0A8D8HAH7"/>
<dbReference type="EMBL" id="HBUE01310876">
    <property type="protein sequence ID" value="CAG6583218.1"/>
    <property type="molecule type" value="Transcribed_RNA"/>
</dbReference>
<name>A0A8D8HAH7_CULPI</name>
<feature type="domain" description="Ribosomal protein eL8/eL30/eS12/Gadd45" evidence="2">
    <location>
        <begin position="27"/>
        <end position="116"/>
    </location>
</feature>
<evidence type="ECO:0000256" key="1">
    <source>
        <dbReference type="ARBA" id="ARBA00007361"/>
    </source>
</evidence>
<reference evidence="3" key="1">
    <citation type="submission" date="2021-05" db="EMBL/GenBank/DDBJ databases">
        <authorList>
            <person name="Alioto T."/>
            <person name="Alioto T."/>
            <person name="Gomez Garrido J."/>
        </authorList>
    </citation>
    <scope>NUCLEOTIDE SEQUENCE</scope>
</reference>
<dbReference type="EMBL" id="HBUE01310879">
    <property type="protein sequence ID" value="CAG6583221.1"/>
    <property type="molecule type" value="Transcribed_RNA"/>
</dbReference>
<dbReference type="EMBL" id="HBUE01204617">
    <property type="protein sequence ID" value="CAG6531361.1"/>
    <property type="molecule type" value="Transcribed_RNA"/>
</dbReference>
<sequence>MVIKTSDSAPTMESKVGFKTVGIGASVRTTLVSALSEGRTVIGMANAIQQLREDPQQFVFCFMAPSEHDSGSHMQEVLLEAFCFEHDIYIIKVDSAEKLSRLVQSNELAWCALIQKPPRKESRSENILIDHCELYWDEPAKPVIKLPEK</sequence>
<dbReference type="SUPFAM" id="SSF55315">
    <property type="entry name" value="L30e-like"/>
    <property type="match status" value="1"/>
</dbReference>
<dbReference type="GO" id="GO:0005737">
    <property type="term" value="C:cytoplasm"/>
    <property type="evidence" value="ECO:0007669"/>
    <property type="project" value="TreeGrafter"/>
</dbReference>